<dbReference type="GeneID" id="102714676"/>
<feature type="region of interest" description="Disordered" evidence="3">
    <location>
        <begin position="279"/>
        <end position="307"/>
    </location>
</feature>
<dbReference type="PANTHER" id="PTHR47240">
    <property type="entry name" value="CHROMO DOMAIN-CONTAINING PROTEIN LHP1"/>
    <property type="match status" value="1"/>
</dbReference>
<dbReference type="PANTHER" id="PTHR47240:SF2">
    <property type="entry name" value="CHROMO DOMAIN-CONTAINING PROTEIN LHP1"/>
    <property type="match status" value="1"/>
</dbReference>
<feature type="compositionally biased region" description="Acidic residues" evidence="3">
    <location>
        <begin position="10"/>
        <end position="84"/>
    </location>
</feature>
<dbReference type="OrthoDB" id="1918685at2759"/>
<dbReference type="eggNOG" id="KOG1911">
    <property type="taxonomic scope" value="Eukaryota"/>
</dbReference>
<evidence type="ECO:0000313" key="6">
    <source>
        <dbReference type="Proteomes" id="UP000006038"/>
    </source>
</evidence>
<dbReference type="CDD" id="cd00024">
    <property type="entry name" value="CD_CSD"/>
    <property type="match status" value="1"/>
</dbReference>
<reference evidence="5" key="2">
    <citation type="submission" date="2013-04" db="UniProtKB">
        <authorList>
            <consortium name="EnsemblPlants"/>
        </authorList>
    </citation>
    <scope>IDENTIFICATION</scope>
</reference>
<dbReference type="HOGENOM" id="CLU_035097_0_0_1"/>
<dbReference type="RefSeq" id="XP_006661688.1">
    <property type="nucleotide sequence ID" value="XM_006661625.3"/>
</dbReference>
<dbReference type="InterPro" id="IPR023780">
    <property type="entry name" value="Chromo_domain"/>
</dbReference>
<dbReference type="GO" id="GO:0000792">
    <property type="term" value="C:heterochromatin"/>
    <property type="evidence" value="ECO:0007669"/>
    <property type="project" value="UniProtKB-ARBA"/>
</dbReference>
<dbReference type="Gramene" id="OB10G14530.1">
    <property type="protein sequence ID" value="OB10G14530.1"/>
    <property type="gene ID" value="OB10G14530"/>
</dbReference>
<dbReference type="PROSITE" id="PS50013">
    <property type="entry name" value="CHROMO_2"/>
    <property type="match status" value="1"/>
</dbReference>
<organism evidence="5">
    <name type="scientific">Oryza brachyantha</name>
    <name type="common">malo sina</name>
    <dbReference type="NCBI Taxonomy" id="4533"/>
    <lineage>
        <taxon>Eukaryota</taxon>
        <taxon>Viridiplantae</taxon>
        <taxon>Streptophyta</taxon>
        <taxon>Embryophyta</taxon>
        <taxon>Tracheophyta</taxon>
        <taxon>Spermatophyta</taxon>
        <taxon>Magnoliopsida</taxon>
        <taxon>Liliopsida</taxon>
        <taxon>Poales</taxon>
        <taxon>Poaceae</taxon>
        <taxon>BOP clade</taxon>
        <taxon>Oryzoideae</taxon>
        <taxon>Oryzeae</taxon>
        <taxon>Oryzinae</taxon>
        <taxon>Oryza</taxon>
    </lineage>
</organism>
<dbReference type="Pfam" id="PF00385">
    <property type="entry name" value="Chromo"/>
    <property type="match status" value="1"/>
</dbReference>
<dbReference type="InterPro" id="IPR000953">
    <property type="entry name" value="Chromo/chromo_shadow_dom"/>
</dbReference>
<dbReference type="SMART" id="SM00300">
    <property type="entry name" value="ChSh"/>
    <property type="match status" value="1"/>
</dbReference>
<dbReference type="CDD" id="cd18982">
    <property type="entry name" value="CSD"/>
    <property type="match status" value="1"/>
</dbReference>
<reference evidence="5" key="1">
    <citation type="journal article" date="2013" name="Nat. Commun.">
        <title>Whole-genome sequencing of Oryza brachyantha reveals mechanisms underlying Oryza genome evolution.</title>
        <authorList>
            <person name="Chen J."/>
            <person name="Huang Q."/>
            <person name="Gao D."/>
            <person name="Wang J."/>
            <person name="Lang Y."/>
            <person name="Liu T."/>
            <person name="Li B."/>
            <person name="Bai Z."/>
            <person name="Luis Goicoechea J."/>
            <person name="Liang C."/>
            <person name="Chen C."/>
            <person name="Zhang W."/>
            <person name="Sun S."/>
            <person name="Liao Y."/>
            <person name="Zhang X."/>
            <person name="Yang L."/>
            <person name="Song C."/>
            <person name="Wang M."/>
            <person name="Shi J."/>
            <person name="Liu G."/>
            <person name="Liu J."/>
            <person name="Zhou H."/>
            <person name="Zhou W."/>
            <person name="Yu Q."/>
            <person name="An N."/>
            <person name="Chen Y."/>
            <person name="Cai Q."/>
            <person name="Wang B."/>
            <person name="Liu B."/>
            <person name="Min J."/>
            <person name="Huang Y."/>
            <person name="Wu H."/>
            <person name="Li Z."/>
            <person name="Zhang Y."/>
            <person name="Yin Y."/>
            <person name="Song W."/>
            <person name="Jiang J."/>
            <person name="Jackson S.A."/>
            <person name="Wing R.A."/>
            <person name="Wang J."/>
            <person name="Chen M."/>
        </authorList>
    </citation>
    <scope>NUCLEOTIDE SEQUENCE [LARGE SCALE GENOMIC DNA]</scope>
    <source>
        <strain evidence="5">cv. IRGC 101232</strain>
    </source>
</reference>
<feature type="compositionally biased region" description="Low complexity" evidence="3">
    <location>
        <begin position="213"/>
        <end position="226"/>
    </location>
</feature>
<name>J3N1Q5_ORYBR</name>
<feature type="domain" description="Chromo" evidence="4">
    <location>
        <begin position="110"/>
        <end position="169"/>
    </location>
</feature>
<accession>J3N1Q5</accession>
<feature type="region of interest" description="Disordered" evidence="3">
    <location>
        <begin position="162"/>
        <end position="228"/>
    </location>
</feature>
<dbReference type="KEGG" id="obr:102714676"/>
<feature type="region of interest" description="Disordered" evidence="3">
    <location>
        <begin position="1"/>
        <end position="86"/>
    </location>
</feature>
<comment type="subcellular location">
    <subcellularLocation>
        <location evidence="1">Nucleus</location>
    </subcellularLocation>
</comment>
<dbReference type="STRING" id="4533.J3N1Q5"/>
<keyword evidence="2" id="KW-0539">Nucleus</keyword>
<evidence type="ECO:0000256" key="1">
    <source>
        <dbReference type="ARBA" id="ARBA00004123"/>
    </source>
</evidence>
<evidence type="ECO:0000313" key="5">
    <source>
        <dbReference type="EnsemblPlants" id="OB10G14530.1"/>
    </source>
</evidence>
<dbReference type="SMART" id="SM00298">
    <property type="entry name" value="CHROMO"/>
    <property type="match status" value="1"/>
</dbReference>
<gene>
    <name evidence="5" type="primary">LOC102714676</name>
</gene>
<dbReference type="InterPro" id="IPR016197">
    <property type="entry name" value="Chromo-like_dom_sf"/>
</dbReference>
<dbReference type="AlphaFoldDB" id="J3N1Q5"/>
<dbReference type="InterPro" id="IPR017984">
    <property type="entry name" value="Chromo_dom_subgr"/>
</dbReference>
<evidence type="ECO:0000256" key="2">
    <source>
        <dbReference type="ARBA" id="ARBA00023242"/>
    </source>
</evidence>
<dbReference type="Proteomes" id="UP000006038">
    <property type="component" value="Chromosome 10"/>
</dbReference>
<dbReference type="InterPro" id="IPR008251">
    <property type="entry name" value="Chromo_shadow_dom"/>
</dbReference>
<proteinExistence type="predicted"/>
<dbReference type="PROSITE" id="PS00598">
    <property type="entry name" value="CHROMO_1"/>
    <property type="match status" value="1"/>
</dbReference>
<dbReference type="Gene3D" id="2.40.50.40">
    <property type="match status" value="1"/>
</dbReference>
<dbReference type="InterPro" id="IPR044251">
    <property type="entry name" value="LHP1-like"/>
</dbReference>
<dbReference type="EnsemblPlants" id="OB10G14530.1">
    <property type="protein sequence ID" value="OB10G14530.1"/>
    <property type="gene ID" value="OB10G14530"/>
</dbReference>
<dbReference type="GO" id="GO:0031507">
    <property type="term" value="P:heterochromatin formation"/>
    <property type="evidence" value="ECO:0007669"/>
    <property type="project" value="InterPro"/>
</dbReference>
<sequence length="417" mass="46016">MARGKNHPEGEEEEEEEEEQGAAPMEVDEEGELEEQVEEEEEEEEEQGEGEEGEEGEEEDEEWEEAEGGEEESEQAAAAEEEDSALVAVEAAAAAPVVDGSPPKLAEGFYEIEDIRRRRLRKGKLQYLVKWRGWPESANTWEPLENLSACSDIIDAFEMRLQSPRAGRKRKRKITTTAVTGPNPSHGKRGRPRLDAKSHTRAPAQEPKQLPCRTSSRRATNSSSKTVVGLDASGSMVKHQLAQKIVQEGSSSGISRTPCKELPLSVRLTDQQNEQHLLNGSSNSETLIKVPPSQGQVTGAKKRKSGNVRRFEQNKPTQGQGKCGALVVAEDVGSTEGETGDKNKTEGCPNRIHITKIIKPVRFAAAVNNDVQQVSITFKALRSDGQEVTVDDKELKANNPLLLISYYEQHLRYNPTS</sequence>
<keyword evidence="6" id="KW-1185">Reference proteome</keyword>
<dbReference type="InterPro" id="IPR023779">
    <property type="entry name" value="Chromodomain_CS"/>
</dbReference>
<dbReference type="OMA" id="QCLRYNP"/>
<dbReference type="PRINTS" id="PR00504">
    <property type="entry name" value="CHROMODOMAIN"/>
</dbReference>
<dbReference type="GO" id="GO:0005634">
    <property type="term" value="C:nucleus"/>
    <property type="evidence" value="ECO:0007669"/>
    <property type="project" value="UniProtKB-SubCell"/>
</dbReference>
<evidence type="ECO:0000259" key="4">
    <source>
        <dbReference type="PROSITE" id="PS50013"/>
    </source>
</evidence>
<protein>
    <recommendedName>
        <fullName evidence="4">Chromo domain-containing protein</fullName>
    </recommendedName>
</protein>
<evidence type="ECO:0000256" key="3">
    <source>
        <dbReference type="SAM" id="MobiDB-lite"/>
    </source>
</evidence>
<dbReference type="SUPFAM" id="SSF54160">
    <property type="entry name" value="Chromo domain-like"/>
    <property type="match status" value="1"/>
</dbReference>